<dbReference type="STRING" id="154538.A0A1M2W510"/>
<evidence type="ECO:0000313" key="3">
    <source>
        <dbReference type="Proteomes" id="UP000184267"/>
    </source>
</evidence>
<dbReference type="AlphaFoldDB" id="A0A1M2W510"/>
<feature type="region of interest" description="Disordered" evidence="1">
    <location>
        <begin position="1"/>
        <end position="36"/>
    </location>
</feature>
<organism evidence="2 3">
    <name type="scientific">Trametes pubescens</name>
    <name type="common">White-rot fungus</name>
    <dbReference type="NCBI Taxonomy" id="154538"/>
    <lineage>
        <taxon>Eukaryota</taxon>
        <taxon>Fungi</taxon>
        <taxon>Dikarya</taxon>
        <taxon>Basidiomycota</taxon>
        <taxon>Agaricomycotina</taxon>
        <taxon>Agaricomycetes</taxon>
        <taxon>Polyporales</taxon>
        <taxon>Polyporaceae</taxon>
        <taxon>Trametes</taxon>
    </lineage>
</organism>
<proteinExistence type="predicted"/>
<gene>
    <name evidence="2" type="ORF">TRAPUB_8555</name>
</gene>
<feature type="compositionally biased region" description="Low complexity" evidence="1">
    <location>
        <begin position="19"/>
        <end position="31"/>
    </location>
</feature>
<dbReference type="Proteomes" id="UP000184267">
    <property type="component" value="Unassembled WGS sequence"/>
</dbReference>
<name>A0A1M2W510_TRAPU</name>
<dbReference type="EMBL" id="MNAD01000223">
    <property type="protein sequence ID" value="OJT14883.1"/>
    <property type="molecule type" value="Genomic_DNA"/>
</dbReference>
<evidence type="ECO:0000313" key="2">
    <source>
        <dbReference type="EMBL" id="OJT14883.1"/>
    </source>
</evidence>
<protein>
    <submittedName>
        <fullName evidence="2">Uncharacterized protein</fullName>
    </submittedName>
</protein>
<keyword evidence="3" id="KW-1185">Reference proteome</keyword>
<evidence type="ECO:0000256" key="1">
    <source>
        <dbReference type="SAM" id="MobiDB-lite"/>
    </source>
</evidence>
<reference evidence="2 3" key="1">
    <citation type="submission" date="2016-10" db="EMBL/GenBank/DDBJ databases">
        <title>Genome sequence of the basidiomycete white-rot fungus Trametes pubescens.</title>
        <authorList>
            <person name="Makela M.R."/>
            <person name="Granchi Z."/>
            <person name="Peng M."/>
            <person name="De Vries R.P."/>
            <person name="Grigoriev I."/>
            <person name="Riley R."/>
            <person name="Hilden K."/>
        </authorList>
    </citation>
    <scope>NUCLEOTIDE SEQUENCE [LARGE SCALE GENOMIC DNA]</scope>
    <source>
        <strain evidence="2 3">FBCC735</strain>
    </source>
</reference>
<feature type="region of interest" description="Disordered" evidence="1">
    <location>
        <begin position="141"/>
        <end position="204"/>
    </location>
</feature>
<comment type="caution">
    <text evidence="2">The sequence shown here is derived from an EMBL/GenBank/DDBJ whole genome shotgun (WGS) entry which is preliminary data.</text>
</comment>
<dbReference type="OrthoDB" id="10261408at2759"/>
<accession>A0A1M2W510</accession>
<sequence length="274" mass="29881">MVASSNGDLYSPFSHMPSMEEGVQSSEEGSVLHSPIYDPPYATSGGTYTLSGIGSPDVHMHDWREKGRYPDHLGHFDCDGQLLPPSSTFDARYSVPTMDPQARDPHFLETLQTLCRDAFFAVETPDFLAVCFWPSEEYSVGKPLESESSSETRGLYRCDSLPAVRRGPDKRPGTRQRSCKKRPADAEPASASAKKKRKTTAEGESGMLSFDVKVKENVTGGARSAHFPSRGAMDDLNATHMPPHGALYINTSIPPRGTGSDVIYPKVSLLVDPA</sequence>